<proteinExistence type="predicted"/>
<dbReference type="Pfam" id="PF03527">
    <property type="entry name" value="RHS"/>
    <property type="match status" value="1"/>
</dbReference>
<protein>
    <recommendedName>
        <fullName evidence="1">RHS protein conserved region domain-containing protein</fullName>
    </recommendedName>
</protein>
<dbReference type="Proteomes" id="UP000501939">
    <property type="component" value="Chromosome"/>
</dbReference>
<dbReference type="NCBIfam" id="TIGR03696">
    <property type="entry name" value="Rhs_assc_core"/>
    <property type="match status" value="1"/>
</dbReference>
<dbReference type="EMBL" id="CP049916">
    <property type="protein sequence ID" value="QIO10367.1"/>
    <property type="molecule type" value="Genomic_DNA"/>
</dbReference>
<name>A0A6G8S876_9GAMM</name>
<dbReference type="KEGG" id="alj:G8D99_07470"/>
<dbReference type="Gene3D" id="2.180.10.10">
    <property type="entry name" value="RHS repeat-associated core"/>
    <property type="match status" value="1"/>
</dbReference>
<evidence type="ECO:0000313" key="2">
    <source>
        <dbReference type="EMBL" id="QIO10367.1"/>
    </source>
</evidence>
<feature type="domain" description="RHS protein conserved region" evidence="1">
    <location>
        <begin position="56"/>
        <end position="91"/>
    </location>
</feature>
<dbReference type="PANTHER" id="PTHR32305:SF15">
    <property type="entry name" value="PROTEIN RHSA-RELATED"/>
    <property type="match status" value="1"/>
</dbReference>
<dbReference type="AlphaFoldDB" id="A0A6G8S876"/>
<evidence type="ECO:0000259" key="1">
    <source>
        <dbReference type="Pfam" id="PF03527"/>
    </source>
</evidence>
<gene>
    <name evidence="2" type="ORF">G8D99_07470</name>
</gene>
<keyword evidence="3" id="KW-1185">Reference proteome</keyword>
<accession>A0A6G8S876</accession>
<sequence>MKYCIYKNKSFVPLIQAIYKEKITLHGTPVWKEKYVFNKDPLWKKTISTQGFDEVCFYHCDHLGTPQELSDHTGQIVWKAQYKAWGELVSEKTSKDKTNFFENSEILTNNIRFQGQYFDEETGLHYNRHRYYAPNVGRFISKDPIGLLGGHNVYAYAPNPVEWVDPRGLKVKKHCEFDRQNNPCTKQNPSKYARGWQGKGNYKGKDSYKNVVVQKGTVLYALWPNGRDKDPKKNFSNYLVDSKELKTLQRKGGAQVFNDALQIRHEGNTDGAYPMRTQVIKFVVRKDTCMAIGQAQKNGRYGSGGGTQYVIDEKDYGNIINTGQIKDI</sequence>
<evidence type="ECO:0000313" key="3">
    <source>
        <dbReference type="Proteomes" id="UP000501939"/>
    </source>
</evidence>
<dbReference type="InterPro" id="IPR022385">
    <property type="entry name" value="Rhs_assc_core"/>
</dbReference>
<dbReference type="PANTHER" id="PTHR32305">
    <property type="match status" value="1"/>
</dbReference>
<organism evidence="2 3">
    <name type="scientific">Acinetobacter lanii</name>
    <dbReference type="NCBI Taxonomy" id="2715163"/>
    <lineage>
        <taxon>Bacteria</taxon>
        <taxon>Pseudomonadati</taxon>
        <taxon>Pseudomonadota</taxon>
        <taxon>Gammaproteobacteria</taxon>
        <taxon>Moraxellales</taxon>
        <taxon>Moraxellaceae</taxon>
        <taxon>Acinetobacter</taxon>
    </lineage>
</organism>
<reference evidence="2 3" key="1">
    <citation type="submission" date="2020-03" db="EMBL/GenBank/DDBJ databases">
        <authorList>
            <person name="Zhu W."/>
        </authorList>
    </citation>
    <scope>NUCLEOTIDE SEQUENCE [LARGE SCALE GENOMIC DNA]</scope>
    <source>
        <strain evidence="2 3">185</strain>
    </source>
</reference>
<dbReference type="InterPro" id="IPR050708">
    <property type="entry name" value="T6SS_VgrG/RHS"/>
</dbReference>
<dbReference type="InterPro" id="IPR001826">
    <property type="entry name" value="RHS"/>
</dbReference>